<name>A0A1G5QXZ7_9GAMM</name>
<proteinExistence type="predicted"/>
<dbReference type="InterPro" id="IPR007470">
    <property type="entry name" value="HemX"/>
</dbReference>
<evidence type="ECO:0000313" key="3">
    <source>
        <dbReference type="EMBL" id="SCZ66744.1"/>
    </source>
</evidence>
<organism evidence="3 4">
    <name type="scientific">Thiohalomonas denitrificans</name>
    <dbReference type="NCBI Taxonomy" id="415747"/>
    <lineage>
        <taxon>Bacteria</taxon>
        <taxon>Pseudomonadati</taxon>
        <taxon>Pseudomonadota</taxon>
        <taxon>Gammaproteobacteria</taxon>
        <taxon>Thiohalomonadales</taxon>
        <taxon>Thiohalomonadaceae</taxon>
        <taxon>Thiohalomonas</taxon>
    </lineage>
</organism>
<keyword evidence="3" id="KW-0808">Transferase</keyword>
<dbReference type="GO" id="GO:0032259">
    <property type="term" value="P:methylation"/>
    <property type="evidence" value="ECO:0007669"/>
    <property type="project" value="UniProtKB-KW"/>
</dbReference>
<feature type="compositionally biased region" description="Polar residues" evidence="1">
    <location>
        <begin position="402"/>
        <end position="415"/>
    </location>
</feature>
<dbReference type="AlphaFoldDB" id="A0A1G5QXZ7"/>
<keyword evidence="2" id="KW-0812">Transmembrane</keyword>
<feature type="transmembrane region" description="Helical" evidence="2">
    <location>
        <begin position="66"/>
        <end position="87"/>
    </location>
</feature>
<dbReference type="PANTHER" id="PTHR38043:SF1">
    <property type="entry name" value="PROTEIN HEMX"/>
    <property type="match status" value="1"/>
</dbReference>
<sequence length="422" mass="46542">MSEKSGLDKTEQKTPTKRNDRKRPGTPKETQTPAKSAPKAGRRGTRQEANPSPDEPKTPRGGGGTLLLALLALLAAAAAGAGGWYVWQQQQSTTARIAATESELQASITELQVSVDRRISRQSEEISQASNEGDRRLEARTRELQQAIIEIRSRLGQDRTGWALSEVEHLLRIANHRVRLARDVQGAEVALREADQRLVAVGDPAFLPVREAISKELQALRNTGGVDREHAALRLTGLIDTVDALPVAGAYKAQQGDAPGQAEAPRAPENVSNWKEFLGAVWEDIRSLVSIRRHGEETNGPTPLLAPEERYFLHQNLRLKLETARLALLEGNPQIYTSSLAEVEQWLNRYFLEEAAATRGALETVKEMQGVKVRPELPDISESLRMLQRVRRQLGEEDRQTASEQEPTTGESLSGEQPEATP</sequence>
<keyword evidence="2" id="KW-0472">Membrane</keyword>
<feature type="compositionally biased region" description="Basic and acidic residues" evidence="1">
    <location>
        <begin position="1"/>
        <end position="18"/>
    </location>
</feature>
<dbReference type="PANTHER" id="PTHR38043">
    <property type="entry name" value="PROTEIN HEMX"/>
    <property type="match status" value="1"/>
</dbReference>
<feature type="region of interest" description="Disordered" evidence="1">
    <location>
        <begin position="1"/>
        <end position="62"/>
    </location>
</feature>
<evidence type="ECO:0000313" key="4">
    <source>
        <dbReference type="Proteomes" id="UP000199648"/>
    </source>
</evidence>
<protein>
    <submittedName>
        <fullName evidence="3">Uroporphyrin-3 C-methyltransferase</fullName>
    </submittedName>
</protein>
<dbReference type="Proteomes" id="UP000199648">
    <property type="component" value="Unassembled WGS sequence"/>
</dbReference>
<dbReference type="STRING" id="415747.SAMN03097708_03007"/>
<feature type="region of interest" description="Disordered" evidence="1">
    <location>
        <begin position="389"/>
        <end position="422"/>
    </location>
</feature>
<keyword evidence="4" id="KW-1185">Reference proteome</keyword>
<dbReference type="OrthoDB" id="5739852at2"/>
<accession>A0A1G5QXZ7</accession>
<dbReference type="Pfam" id="PF04375">
    <property type="entry name" value="HemX"/>
    <property type="match status" value="1"/>
</dbReference>
<evidence type="ECO:0000256" key="1">
    <source>
        <dbReference type="SAM" id="MobiDB-lite"/>
    </source>
</evidence>
<dbReference type="EMBL" id="FMWD01000012">
    <property type="protein sequence ID" value="SCZ66744.1"/>
    <property type="molecule type" value="Genomic_DNA"/>
</dbReference>
<gene>
    <name evidence="3" type="ORF">SAMN03097708_03007</name>
</gene>
<dbReference type="RefSeq" id="WP_092998803.1">
    <property type="nucleotide sequence ID" value="NZ_FMWD01000012.1"/>
</dbReference>
<reference evidence="3 4" key="1">
    <citation type="submission" date="2016-10" db="EMBL/GenBank/DDBJ databases">
        <authorList>
            <person name="de Groot N.N."/>
        </authorList>
    </citation>
    <scope>NUCLEOTIDE SEQUENCE [LARGE SCALE GENOMIC DNA]</scope>
    <source>
        <strain evidence="3 4">HLD2</strain>
    </source>
</reference>
<dbReference type="GO" id="GO:0008168">
    <property type="term" value="F:methyltransferase activity"/>
    <property type="evidence" value="ECO:0007669"/>
    <property type="project" value="UniProtKB-KW"/>
</dbReference>
<keyword evidence="3" id="KW-0489">Methyltransferase</keyword>
<evidence type="ECO:0000256" key="2">
    <source>
        <dbReference type="SAM" id="Phobius"/>
    </source>
</evidence>
<keyword evidence="2" id="KW-1133">Transmembrane helix</keyword>